<evidence type="ECO:0000259" key="1">
    <source>
        <dbReference type="SMART" id="SM00841"/>
    </source>
</evidence>
<dbReference type="FunFam" id="2.40.50.140:FF:000004">
    <property type="entry name" value="Elongation factor P"/>
    <property type="match status" value="1"/>
</dbReference>
<protein>
    <submittedName>
        <fullName evidence="2">Elongation factor P</fullName>
    </submittedName>
</protein>
<evidence type="ECO:0000313" key="3">
    <source>
        <dbReference type="Proteomes" id="UP000187455"/>
    </source>
</evidence>
<feature type="domain" description="Elongation factor P C-terminal" evidence="1">
    <location>
        <begin position="96"/>
        <end position="146"/>
    </location>
</feature>
<keyword evidence="3" id="KW-1185">Reference proteome</keyword>
<keyword evidence="2" id="KW-0648">Protein biosynthesis</keyword>
<gene>
    <name evidence="2" type="ORF">AYI68_g6227</name>
</gene>
<dbReference type="EMBL" id="LSSL01004166">
    <property type="protein sequence ID" value="OLY79697.1"/>
    <property type="molecule type" value="Genomic_DNA"/>
</dbReference>
<dbReference type="OrthoDB" id="7025426at2759"/>
<name>A0A1R0GS19_9FUNG</name>
<proteinExistence type="predicted"/>
<dbReference type="AlphaFoldDB" id="A0A1R0GS19"/>
<accession>A0A1R0GS19</accession>
<evidence type="ECO:0000313" key="2">
    <source>
        <dbReference type="EMBL" id="OLY79697.1"/>
    </source>
</evidence>
<organism evidence="2 3">
    <name type="scientific">Smittium mucronatum</name>
    <dbReference type="NCBI Taxonomy" id="133383"/>
    <lineage>
        <taxon>Eukaryota</taxon>
        <taxon>Fungi</taxon>
        <taxon>Fungi incertae sedis</taxon>
        <taxon>Zoopagomycota</taxon>
        <taxon>Kickxellomycotina</taxon>
        <taxon>Harpellomycetes</taxon>
        <taxon>Harpellales</taxon>
        <taxon>Legeriomycetaceae</taxon>
        <taxon>Smittium</taxon>
    </lineage>
</organism>
<dbReference type="GO" id="GO:0043043">
    <property type="term" value="P:peptide biosynthetic process"/>
    <property type="evidence" value="ECO:0007669"/>
    <property type="project" value="InterPro"/>
</dbReference>
<dbReference type="GO" id="GO:0005829">
    <property type="term" value="C:cytosol"/>
    <property type="evidence" value="ECO:0007669"/>
    <property type="project" value="UniProtKB-ARBA"/>
</dbReference>
<dbReference type="InterPro" id="IPR015365">
    <property type="entry name" value="Elong-fact-P_C"/>
</dbReference>
<keyword evidence="2" id="KW-0251">Elongation factor</keyword>
<dbReference type="PANTHER" id="PTHR30053">
    <property type="entry name" value="ELONGATION FACTOR P"/>
    <property type="match status" value="1"/>
</dbReference>
<dbReference type="InterPro" id="IPR020599">
    <property type="entry name" value="Transl_elong_fac_P/YeiP"/>
</dbReference>
<comment type="caution">
    <text evidence="2">The sequence shown here is derived from an EMBL/GenBank/DDBJ whole genome shotgun (WGS) entry which is preliminary data.</text>
</comment>
<reference evidence="2 3" key="1">
    <citation type="journal article" date="2016" name="Mol. Biol. Evol.">
        <title>Genome-Wide Survey of Gut Fungi (Harpellales) Reveals the First Horizontally Transferred Ubiquitin Gene from a Mosquito Host.</title>
        <authorList>
            <person name="Wang Y."/>
            <person name="White M.M."/>
            <person name="Kvist S."/>
            <person name="Moncalvo J.M."/>
        </authorList>
    </citation>
    <scope>NUCLEOTIDE SEQUENCE [LARGE SCALE GENOMIC DNA]</scope>
    <source>
        <strain evidence="2 3">ALG-7-W6</strain>
    </source>
</reference>
<dbReference type="GO" id="GO:0003746">
    <property type="term" value="F:translation elongation factor activity"/>
    <property type="evidence" value="ECO:0007669"/>
    <property type="project" value="UniProtKB-KW"/>
</dbReference>
<dbReference type="PANTHER" id="PTHR30053:SF14">
    <property type="entry name" value="TRANSLATION ELONGATION FACTOR KOW-LIKE DOMAIN-CONTAINING PROTEIN"/>
    <property type="match status" value="1"/>
</dbReference>
<dbReference type="Pfam" id="PF09285">
    <property type="entry name" value="Elong-fact-P_C"/>
    <property type="match status" value="1"/>
</dbReference>
<dbReference type="Proteomes" id="UP000187455">
    <property type="component" value="Unassembled WGS sequence"/>
</dbReference>
<dbReference type="InterPro" id="IPR012340">
    <property type="entry name" value="NA-bd_OB-fold"/>
</dbReference>
<dbReference type="Gene3D" id="2.40.50.140">
    <property type="entry name" value="Nucleic acid-binding proteins"/>
    <property type="match status" value="1"/>
</dbReference>
<sequence>MFRFGSLGRICATHKPLQFGRAVPLPRFYKADINSLKIGQVFEKDGSPYILLEKYHGGTGRGSAVVKDGMQVTVQILEPEPGPVSWKLPSRHTYKVESISKRAPHAKGGNYVPATLTSGAEVKVPDFVNPGDMIIVDTETREYISKA</sequence>
<dbReference type="STRING" id="133383.A0A1R0GS19"/>
<dbReference type="SUPFAM" id="SSF50249">
    <property type="entry name" value="Nucleic acid-binding proteins"/>
    <property type="match status" value="1"/>
</dbReference>
<dbReference type="SMART" id="SM00841">
    <property type="entry name" value="Elong-fact-P_C"/>
    <property type="match status" value="1"/>
</dbReference>